<keyword evidence="6 10" id="KW-0472">Membrane</keyword>
<dbReference type="CDD" id="cd00637">
    <property type="entry name" value="7tm_classA_rhodopsin-like"/>
    <property type="match status" value="1"/>
</dbReference>
<evidence type="ECO:0000259" key="11">
    <source>
        <dbReference type="PROSITE" id="PS50262"/>
    </source>
</evidence>
<feature type="transmembrane region" description="Helical" evidence="10">
    <location>
        <begin position="182"/>
        <end position="209"/>
    </location>
</feature>
<gene>
    <name evidence="12" type="ORF">PLOB_00006832</name>
</gene>
<reference evidence="12 13" key="1">
    <citation type="submission" date="2022-05" db="EMBL/GenBank/DDBJ databases">
        <authorList>
            <consortium name="Genoscope - CEA"/>
            <person name="William W."/>
        </authorList>
    </citation>
    <scope>NUCLEOTIDE SEQUENCE [LARGE SCALE GENOMIC DNA]</scope>
</reference>
<accession>A0ABN8QHT5</accession>
<dbReference type="Pfam" id="PF00001">
    <property type="entry name" value="7tm_1"/>
    <property type="match status" value="1"/>
</dbReference>
<evidence type="ECO:0000256" key="8">
    <source>
        <dbReference type="ARBA" id="ARBA00023180"/>
    </source>
</evidence>
<dbReference type="Proteomes" id="UP001159405">
    <property type="component" value="Unassembled WGS sequence"/>
</dbReference>
<feature type="transmembrane region" description="Helical" evidence="10">
    <location>
        <begin position="53"/>
        <end position="76"/>
    </location>
</feature>
<protein>
    <recommendedName>
        <fullName evidence="11">G-protein coupled receptors family 1 profile domain-containing protein</fullName>
    </recommendedName>
</protein>
<dbReference type="EMBL" id="CALNXK010000130">
    <property type="protein sequence ID" value="CAH3164737.1"/>
    <property type="molecule type" value="Genomic_DNA"/>
</dbReference>
<organism evidence="12 13">
    <name type="scientific">Porites lobata</name>
    <dbReference type="NCBI Taxonomy" id="104759"/>
    <lineage>
        <taxon>Eukaryota</taxon>
        <taxon>Metazoa</taxon>
        <taxon>Cnidaria</taxon>
        <taxon>Anthozoa</taxon>
        <taxon>Hexacorallia</taxon>
        <taxon>Scleractinia</taxon>
        <taxon>Fungiina</taxon>
        <taxon>Poritidae</taxon>
        <taxon>Porites</taxon>
    </lineage>
</organism>
<keyword evidence="13" id="KW-1185">Reference proteome</keyword>
<evidence type="ECO:0000256" key="1">
    <source>
        <dbReference type="ARBA" id="ARBA00004651"/>
    </source>
</evidence>
<evidence type="ECO:0000256" key="7">
    <source>
        <dbReference type="ARBA" id="ARBA00023170"/>
    </source>
</evidence>
<evidence type="ECO:0000256" key="9">
    <source>
        <dbReference type="ARBA" id="ARBA00023224"/>
    </source>
</evidence>
<evidence type="ECO:0000256" key="5">
    <source>
        <dbReference type="ARBA" id="ARBA00023040"/>
    </source>
</evidence>
<dbReference type="InterPro" id="IPR008365">
    <property type="entry name" value="Prostanoid_rcpt"/>
</dbReference>
<evidence type="ECO:0000313" key="13">
    <source>
        <dbReference type="Proteomes" id="UP001159405"/>
    </source>
</evidence>
<keyword evidence="2" id="KW-1003">Cell membrane</keyword>
<keyword evidence="9" id="KW-0807">Transducer</keyword>
<feature type="transmembrane region" description="Helical" evidence="10">
    <location>
        <begin position="271"/>
        <end position="291"/>
    </location>
</feature>
<evidence type="ECO:0000256" key="10">
    <source>
        <dbReference type="SAM" id="Phobius"/>
    </source>
</evidence>
<evidence type="ECO:0000313" key="12">
    <source>
        <dbReference type="EMBL" id="CAH3164737.1"/>
    </source>
</evidence>
<proteinExistence type="predicted"/>
<dbReference type="PROSITE" id="PS50262">
    <property type="entry name" value="G_PROTEIN_RECEP_F1_2"/>
    <property type="match status" value="1"/>
</dbReference>
<evidence type="ECO:0000256" key="3">
    <source>
        <dbReference type="ARBA" id="ARBA00022692"/>
    </source>
</evidence>
<feature type="transmembrane region" description="Helical" evidence="10">
    <location>
        <begin position="20"/>
        <end position="41"/>
    </location>
</feature>
<evidence type="ECO:0000256" key="2">
    <source>
        <dbReference type="ARBA" id="ARBA00022475"/>
    </source>
</evidence>
<sequence>MNNSTPPGSEEHTCFKVDIFPLFIFAFLVNIFALVAVLKAPPRSTTTNAARQIHLLICCLSASDTVSVGLQCLMPIASFINCGWWGGQATCSLFGYLNAILIIWSAWIVALLSFQRFLCTVSPFKHQSKFTTKRIKKALLLLFLFTSAFFTPPLLGIGEFVYYKTGQFCSLSLTPTGLSDSIFLSLVVAHGFVCVFLILFFSLHVIFSLKARRKVFQGRIPRAVEDSTSTFVSLTKAIAFVFCICNFPLLIRIAVDLGKQTSRDELGLEHTITMALLFANPLTNPFIYVACRRRYRNSLKLLFCRQCNGVAPADNLAFVIVYAARSFKRGQSAKQATSYL</sequence>
<keyword evidence="3 10" id="KW-0812">Transmembrane</keyword>
<dbReference type="InterPro" id="IPR017452">
    <property type="entry name" value="GPCR_Rhodpsn_7TM"/>
</dbReference>
<dbReference type="SUPFAM" id="SSF81321">
    <property type="entry name" value="Family A G protein-coupled receptor-like"/>
    <property type="match status" value="1"/>
</dbReference>
<dbReference type="Gene3D" id="1.20.1070.10">
    <property type="entry name" value="Rhodopsin 7-helix transmembrane proteins"/>
    <property type="match status" value="1"/>
</dbReference>
<feature type="transmembrane region" description="Helical" evidence="10">
    <location>
        <begin position="230"/>
        <end position="251"/>
    </location>
</feature>
<keyword evidence="8" id="KW-0325">Glycoprotein</keyword>
<dbReference type="InterPro" id="IPR000276">
    <property type="entry name" value="GPCR_Rhodpsn"/>
</dbReference>
<dbReference type="PANTHER" id="PTHR11866">
    <property type="entry name" value="G-PROTEIN COUPLED RECEPTOR FAMILY 1 MEMBER"/>
    <property type="match status" value="1"/>
</dbReference>
<feature type="transmembrane region" description="Helical" evidence="10">
    <location>
        <begin position="96"/>
        <end position="118"/>
    </location>
</feature>
<dbReference type="PANTHER" id="PTHR11866:SF34">
    <property type="entry name" value="G-PROTEIN COUPLED RECEPTORS FAMILY 1 PROFILE DOMAIN-CONTAINING PROTEIN"/>
    <property type="match status" value="1"/>
</dbReference>
<evidence type="ECO:0000256" key="4">
    <source>
        <dbReference type="ARBA" id="ARBA00022989"/>
    </source>
</evidence>
<name>A0ABN8QHT5_9CNID</name>
<keyword evidence="4 10" id="KW-1133">Transmembrane helix</keyword>
<evidence type="ECO:0000256" key="6">
    <source>
        <dbReference type="ARBA" id="ARBA00023136"/>
    </source>
</evidence>
<keyword evidence="7" id="KW-0675">Receptor</keyword>
<comment type="caution">
    <text evidence="12">The sequence shown here is derived from an EMBL/GenBank/DDBJ whole genome shotgun (WGS) entry which is preliminary data.</text>
</comment>
<feature type="domain" description="G-protein coupled receptors family 1 profile" evidence="11">
    <location>
        <begin position="29"/>
        <end position="288"/>
    </location>
</feature>
<keyword evidence="5" id="KW-0297">G-protein coupled receptor</keyword>
<feature type="transmembrane region" description="Helical" evidence="10">
    <location>
        <begin position="139"/>
        <end position="162"/>
    </location>
</feature>
<comment type="subcellular location">
    <subcellularLocation>
        <location evidence="1">Cell membrane</location>
        <topology evidence="1">Multi-pass membrane protein</topology>
    </subcellularLocation>
</comment>